<dbReference type="InterPro" id="IPR050237">
    <property type="entry name" value="ATP-dep_AMP-bd_enzyme"/>
</dbReference>
<dbReference type="PROSITE" id="PS00455">
    <property type="entry name" value="AMP_BINDING"/>
    <property type="match status" value="1"/>
</dbReference>
<keyword evidence="4" id="KW-0436">Ligase</keyword>
<dbReference type="KEGG" id="rva:Rvan_0873"/>
<accession>E3I1T0</accession>
<reference evidence="5" key="1">
    <citation type="journal article" date="2011" name="J. Bacteriol.">
        <title>Genome sequences of eight morphologically diverse alphaproteobacteria.</title>
        <authorList>
            <consortium name="US DOE Joint Genome Institute"/>
            <person name="Brown P.J."/>
            <person name="Kysela D.T."/>
            <person name="Buechlein A."/>
            <person name="Hemmerich C."/>
            <person name="Brun Y.V."/>
        </authorList>
    </citation>
    <scope>NUCLEOTIDE SEQUENCE [LARGE SCALE GENOMIC DNA]</scope>
    <source>
        <strain evidence="5">ATCC 17100 / ATH 3.1.1 / DSM 162 / LMG 4299</strain>
    </source>
</reference>
<dbReference type="PANTHER" id="PTHR43767">
    <property type="entry name" value="LONG-CHAIN-FATTY-ACID--COA LIGASE"/>
    <property type="match status" value="1"/>
</dbReference>
<keyword evidence="5" id="KW-1185">Reference proteome</keyword>
<feature type="region of interest" description="Disordered" evidence="1">
    <location>
        <begin position="1"/>
        <end position="23"/>
    </location>
</feature>
<dbReference type="eggNOG" id="COG0318">
    <property type="taxonomic scope" value="Bacteria"/>
</dbReference>
<evidence type="ECO:0000313" key="4">
    <source>
        <dbReference type="EMBL" id="ADP70149.1"/>
    </source>
</evidence>
<dbReference type="EMBL" id="CP002292">
    <property type="protein sequence ID" value="ADP70149.1"/>
    <property type="molecule type" value="Genomic_DNA"/>
</dbReference>
<dbReference type="InterPro" id="IPR025110">
    <property type="entry name" value="AMP-bd_C"/>
</dbReference>
<feature type="compositionally biased region" description="Polar residues" evidence="1">
    <location>
        <begin position="9"/>
        <end position="23"/>
    </location>
</feature>
<evidence type="ECO:0000259" key="3">
    <source>
        <dbReference type="Pfam" id="PF13193"/>
    </source>
</evidence>
<dbReference type="GO" id="GO:0016878">
    <property type="term" value="F:acid-thiol ligase activity"/>
    <property type="evidence" value="ECO:0007669"/>
    <property type="project" value="UniProtKB-ARBA"/>
</dbReference>
<proteinExistence type="predicted"/>
<protein>
    <submittedName>
        <fullName evidence="4">AMP-dependent synthetase and ligase</fullName>
    </submittedName>
</protein>
<dbReference type="InterPro" id="IPR020845">
    <property type="entry name" value="AMP-binding_CS"/>
</dbReference>
<organism evidence="4 5">
    <name type="scientific">Rhodomicrobium vannielii (strain ATCC 17100 / DSM 162 / LMG 4299 / NCIMB 10020 / ATH 3.1.1)</name>
    <dbReference type="NCBI Taxonomy" id="648757"/>
    <lineage>
        <taxon>Bacteria</taxon>
        <taxon>Pseudomonadati</taxon>
        <taxon>Pseudomonadota</taxon>
        <taxon>Alphaproteobacteria</taxon>
        <taxon>Hyphomicrobiales</taxon>
        <taxon>Hyphomicrobiaceae</taxon>
        <taxon>Rhodomicrobium</taxon>
    </lineage>
</organism>
<dbReference type="Pfam" id="PF13193">
    <property type="entry name" value="AMP-binding_C"/>
    <property type="match status" value="1"/>
</dbReference>
<dbReference type="Gene3D" id="3.30.300.30">
    <property type="match status" value="1"/>
</dbReference>
<dbReference type="HOGENOM" id="CLU_000022_59_7_5"/>
<dbReference type="Pfam" id="PF00501">
    <property type="entry name" value="AMP-binding"/>
    <property type="match status" value="1"/>
</dbReference>
<dbReference type="Proteomes" id="UP000001399">
    <property type="component" value="Chromosome"/>
</dbReference>
<dbReference type="InterPro" id="IPR042099">
    <property type="entry name" value="ANL_N_sf"/>
</dbReference>
<dbReference type="STRING" id="648757.Rvan_0873"/>
<evidence type="ECO:0000313" key="5">
    <source>
        <dbReference type="Proteomes" id="UP000001399"/>
    </source>
</evidence>
<feature type="domain" description="AMP-binding enzyme C-terminal" evidence="3">
    <location>
        <begin position="494"/>
        <end position="568"/>
    </location>
</feature>
<dbReference type="CDD" id="cd05936">
    <property type="entry name" value="FC-FACS_FadD_like"/>
    <property type="match status" value="1"/>
</dbReference>
<dbReference type="InterPro" id="IPR045851">
    <property type="entry name" value="AMP-bd_C_sf"/>
</dbReference>
<evidence type="ECO:0000259" key="2">
    <source>
        <dbReference type="Pfam" id="PF00501"/>
    </source>
</evidence>
<sequence>METGMDGHQNPQILETNDNDTQAGTAATTYPWLRSYPAGVDWFQVFEPKALPVALEETVARFPDKPASWFFGKTMTYAELGAAVDRATKALQGLGVREGTRVGLLFPNCPAFVIFYYATLKAGGTVVSLNPLYTVPELAYQVKDAGAKIVVTADLAATLPKAKALVDNGTLDTVIVTPFKKMLPGLKGFLFGLFKGKDLATWTPGRGLLSAEELLDNDGHYDRSAIDVNAVAALQYTGGTTGTPKGAMLTHSNLSINVQQAAAWFPGLAIPGEERFFCVIPFFHSFAMTGLMNFAILKGAQMIMLPRFELKLALKTIDQTKPTIMAGVPTLFNAMAKVPDIKKHDLSSLKFCISGGAALPLEVRRDFESVSGCGLVEGYGLSETSPVTHINPLTGPKKECSIGLPVPGTEMSLRKLGDPQEEVPLGEKGEICIRGPQVMKGYWNKPKETADTFVGEFFRTGDVAYMDEDGFTYIVDRIKDLIICSGFNVYPRRIEEAIYEHPAVDEVTVIGVPDKYRGEAPKAFVKLREGQQVTKEEMLDFLKERISKIELPADIEFRAELPKTLIGKLSKKELKAEEVAKPH</sequence>
<dbReference type="AlphaFoldDB" id="E3I1T0"/>
<dbReference type="PANTHER" id="PTHR43767:SF1">
    <property type="entry name" value="NONRIBOSOMAL PEPTIDE SYNTHASE PES1 (EUROFUNG)-RELATED"/>
    <property type="match status" value="1"/>
</dbReference>
<name>E3I1T0_RHOVT</name>
<dbReference type="SUPFAM" id="SSF56801">
    <property type="entry name" value="Acetyl-CoA synthetase-like"/>
    <property type="match status" value="1"/>
</dbReference>
<evidence type="ECO:0000256" key="1">
    <source>
        <dbReference type="SAM" id="MobiDB-lite"/>
    </source>
</evidence>
<gene>
    <name evidence="4" type="ordered locus">Rvan_0873</name>
</gene>
<dbReference type="InterPro" id="IPR000873">
    <property type="entry name" value="AMP-dep_synth/lig_dom"/>
</dbReference>
<feature type="domain" description="AMP-dependent synthetase/ligase" evidence="2">
    <location>
        <begin position="55"/>
        <end position="443"/>
    </location>
</feature>
<dbReference type="Gene3D" id="3.40.50.12780">
    <property type="entry name" value="N-terminal domain of ligase-like"/>
    <property type="match status" value="1"/>
</dbReference>